<accession>A0A240E2U3</accession>
<dbReference type="EMBL" id="OANS01000003">
    <property type="protein sequence ID" value="SNX28806.1"/>
    <property type="molecule type" value="Genomic_DNA"/>
</dbReference>
<evidence type="ECO:0000313" key="3">
    <source>
        <dbReference type="Proteomes" id="UP000218069"/>
    </source>
</evidence>
<dbReference type="Gene3D" id="3.90.1200.10">
    <property type="match status" value="1"/>
</dbReference>
<protein>
    <submittedName>
        <fullName evidence="2">Acyl-CoA dehydrogenase</fullName>
    </submittedName>
</protein>
<organism evidence="2 3">
    <name type="scientific">Polynucleobacter meluiroseus</name>
    <dbReference type="NCBI Taxonomy" id="1938814"/>
    <lineage>
        <taxon>Bacteria</taxon>
        <taxon>Pseudomonadati</taxon>
        <taxon>Pseudomonadota</taxon>
        <taxon>Betaproteobacteria</taxon>
        <taxon>Burkholderiales</taxon>
        <taxon>Burkholderiaceae</taxon>
        <taxon>Polynucleobacter</taxon>
    </lineage>
</organism>
<proteinExistence type="predicted"/>
<dbReference type="AlphaFoldDB" id="A0A240E2U3"/>
<dbReference type="InterPro" id="IPR011009">
    <property type="entry name" value="Kinase-like_dom_sf"/>
</dbReference>
<feature type="domain" description="Aminoglycoside phosphotransferase" evidence="1">
    <location>
        <begin position="26"/>
        <end position="243"/>
    </location>
</feature>
<dbReference type="Proteomes" id="UP000218069">
    <property type="component" value="Unassembled WGS sequence"/>
</dbReference>
<dbReference type="Pfam" id="PF01636">
    <property type="entry name" value="APH"/>
    <property type="match status" value="1"/>
</dbReference>
<dbReference type="InterPro" id="IPR002575">
    <property type="entry name" value="Aminoglycoside_PTrfase"/>
</dbReference>
<dbReference type="PANTHER" id="PTHR47829">
    <property type="entry name" value="HYDROLASE, PUTATIVE (AFU_ORTHOLOGUE AFUA_1G12880)-RELATED"/>
    <property type="match status" value="1"/>
</dbReference>
<dbReference type="SUPFAM" id="SSF56112">
    <property type="entry name" value="Protein kinase-like (PK-like)"/>
    <property type="match status" value="1"/>
</dbReference>
<dbReference type="OrthoDB" id="3806873at2"/>
<dbReference type="PANTHER" id="PTHR47829:SF3">
    <property type="entry name" value="AMINOGLYCOSIDE PHOSPHOTRANSFERASE DOMAIN-CONTAINING PROTEIN"/>
    <property type="match status" value="1"/>
</dbReference>
<dbReference type="RefSeq" id="WP_096673241.1">
    <property type="nucleotide sequence ID" value="NZ_OANS01000003.1"/>
</dbReference>
<evidence type="ECO:0000259" key="1">
    <source>
        <dbReference type="Pfam" id="PF01636"/>
    </source>
</evidence>
<name>A0A240E2U3_9BURK</name>
<keyword evidence="3" id="KW-1185">Reference proteome</keyword>
<sequence length="335" mass="37795">MMTPHFQVRLTDYLNYIGFTKGAIELSPLTGGQSNPTFKLSCSDGQFVLRKKPEGALLPSAHAVDREYRVMTALATTDVPVPKMLHYCADENIIGTAFFIMEYLEGRVFVDQSLPQLKNHERAIIYAEMNRTIASIHKLDYVSLGLEDFGKPGNYFFRQINRWSRQVREANIPIPESLNRLMTWLPEHIPNEDITSLIHGDFRMDNLLFHPTQLRVIGVLDWELSTLGNPLADFAYQCMAWRISPSLWRGIQGLDFSALGIPNEVEYISAYEKIIGQSIGAHWRFLMAYNLFRIAAILHGVSKRALDGNANASDAIENGRKAGALADLGWSCAMQ</sequence>
<reference evidence="3" key="1">
    <citation type="submission" date="2017-08" db="EMBL/GenBank/DDBJ databases">
        <authorList>
            <person name="Varghese N."/>
            <person name="Submissions S."/>
        </authorList>
    </citation>
    <scope>NUCLEOTIDE SEQUENCE [LARGE SCALE GENOMIC DNA]</scope>
    <source>
        <strain evidence="3">AP-Melu-1000-B4</strain>
    </source>
</reference>
<evidence type="ECO:0000313" key="2">
    <source>
        <dbReference type="EMBL" id="SNX28806.1"/>
    </source>
</evidence>
<dbReference type="InterPro" id="IPR052898">
    <property type="entry name" value="ACAD10-like"/>
</dbReference>
<dbReference type="CDD" id="cd05154">
    <property type="entry name" value="ACAD10_11_N-like"/>
    <property type="match status" value="1"/>
</dbReference>
<dbReference type="Gene3D" id="3.30.200.20">
    <property type="entry name" value="Phosphorylase Kinase, domain 1"/>
    <property type="match status" value="1"/>
</dbReference>
<gene>
    <name evidence="2" type="ORF">SAMN06295945_1154</name>
</gene>
<dbReference type="InterPro" id="IPR041726">
    <property type="entry name" value="ACAD10_11_N"/>
</dbReference>